<protein>
    <submittedName>
        <fullName evidence="3">Phytoene/squalene synthase family protein</fullName>
    </submittedName>
</protein>
<dbReference type="Gene3D" id="1.10.600.10">
    <property type="entry name" value="Farnesyl Diphosphate Synthase"/>
    <property type="match status" value="1"/>
</dbReference>
<dbReference type="InterPro" id="IPR033904">
    <property type="entry name" value="Trans_IPPS_HH"/>
</dbReference>
<dbReference type="SFLD" id="SFLDG01212">
    <property type="entry name" value="Phytoene_synthase_like"/>
    <property type="match status" value="1"/>
</dbReference>
<dbReference type="SUPFAM" id="SSF48576">
    <property type="entry name" value="Terpenoid synthases"/>
    <property type="match status" value="1"/>
</dbReference>
<dbReference type="SFLD" id="SFLDG01018">
    <property type="entry name" value="Squalene/Phytoene_Synthase_Lik"/>
    <property type="match status" value="1"/>
</dbReference>
<sequence>MHDAHVRESYARCRAVQRRHDPTFHVATQALGRDVRPAVHALYGFVRGADEIVDGPDRPPTAQDRREALDAWQATLEDGLATGHSDHPVIAALVDAGVRHRLPLSELGVYMDSMRVDCDGRVRLRTRQELDRYMDGSAAAVGRIMAPLIGVRSERREDVARLGTAFQLTNFLRDVREDFAMDRVYLPGVDEDALAAGRRAVPAEELHRARELFGSARAVLSACTPRARPGIAFACGVYRLVLRRVEHSGVVG</sequence>
<dbReference type="GO" id="GO:0016117">
    <property type="term" value="P:carotenoid biosynthetic process"/>
    <property type="evidence" value="ECO:0007669"/>
    <property type="project" value="UniProtKB-ARBA"/>
</dbReference>
<gene>
    <name evidence="3" type="ORF">FSW04_19985</name>
</gene>
<dbReference type="PROSITE" id="PS01044">
    <property type="entry name" value="SQUALEN_PHYTOEN_SYN_1"/>
    <property type="match status" value="1"/>
</dbReference>
<dbReference type="RefSeq" id="WP_146921992.1">
    <property type="nucleotide sequence ID" value="NZ_CP042430.1"/>
</dbReference>
<reference evidence="3 4" key="1">
    <citation type="journal article" date="2018" name="J. Microbiol.">
        <title>Baekduia soli gen. nov., sp. nov., a novel bacterium isolated from the soil of Baekdu Mountain and proposal of a novel family name, Baekduiaceae fam. nov.</title>
        <authorList>
            <person name="An D.S."/>
            <person name="Siddiqi M.Z."/>
            <person name="Kim K.H."/>
            <person name="Yu H.S."/>
            <person name="Im W.T."/>
        </authorList>
    </citation>
    <scope>NUCLEOTIDE SEQUENCE [LARGE SCALE GENOMIC DNA]</scope>
    <source>
        <strain evidence="3 4">BR7-21</strain>
    </source>
</reference>
<dbReference type="EMBL" id="CP042430">
    <property type="protein sequence ID" value="QEC49627.1"/>
    <property type="molecule type" value="Genomic_DNA"/>
</dbReference>
<dbReference type="OrthoDB" id="9807580at2"/>
<dbReference type="GO" id="GO:0051996">
    <property type="term" value="F:squalene synthase [NAD(P)H] activity"/>
    <property type="evidence" value="ECO:0007669"/>
    <property type="project" value="InterPro"/>
</dbReference>
<organism evidence="3 4">
    <name type="scientific">Baekduia soli</name>
    <dbReference type="NCBI Taxonomy" id="496014"/>
    <lineage>
        <taxon>Bacteria</taxon>
        <taxon>Bacillati</taxon>
        <taxon>Actinomycetota</taxon>
        <taxon>Thermoleophilia</taxon>
        <taxon>Solirubrobacterales</taxon>
        <taxon>Baekduiaceae</taxon>
        <taxon>Baekduia</taxon>
    </lineage>
</organism>
<comment type="pathway">
    <text evidence="1">Carotenoid biosynthesis; phytoene biosynthesis.</text>
</comment>
<keyword evidence="2" id="KW-0808">Transferase</keyword>
<dbReference type="KEGG" id="bsol:FSW04_19985"/>
<evidence type="ECO:0000256" key="2">
    <source>
        <dbReference type="ARBA" id="ARBA00022679"/>
    </source>
</evidence>
<dbReference type="InterPro" id="IPR019845">
    <property type="entry name" value="Squalene/phytoene_synthase_CS"/>
</dbReference>
<name>A0A5B8U9G0_9ACTN</name>
<dbReference type="GO" id="GO:0004311">
    <property type="term" value="F:geranylgeranyl diphosphate synthase activity"/>
    <property type="evidence" value="ECO:0007669"/>
    <property type="project" value="InterPro"/>
</dbReference>
<dbReference type="Proteomes" id="UP000321805">
    <property type="component" value="Chromosome"/>
</dbReference>
<dbReference type="InterPro" id="IPR008949">
    <property type="entry name" value="Isoprenoid_synthase_dom_sf"/>
</dbReference>
<proteinExistence type="predicted"/>
<dbReference type="PROSITE" id="PS01045">
    <property type="entry name" value="SQUALEN_PHYTOEN_SYN_2"/>
    <property type="match status" value="1"/>
</dbReference>
<dbReference type="UniPathway" id="UPA00799"/>
<accession>A0A5B8U9G0</accession>
<dbReference type="AlphaFoldDB" id="A0A5B8U9G0"/>
<evidence type="ECO:0000313" key="4">
    <source>
        <dbReference type="Proteomes" id="UP000321805"/>
    </source>
</evidence>
<evidence type="ECO:0000256" key="1">
    <source>
        <dbReference type="ARBA" id="ARBA00004684"/>
    </source>
</evidence>
<dbReference type="Pfam" id="PF00494">
    <property type="entry name" value="SQS_PSY"/>
    <property type="match status" value="1"/>
</dbReference>
<dbReference type="InterPro" id="IPR002060">
    <property type="entry name" value="Squ/phyt_synthse"/>
</dbReference>
<dbReference type="PANTHER" id="PTHR31480">
    <property type="entry name" value="BIFUNCTIONAL LYCOPENE CYCLASE/PHYTOENE SYNTHASE"/>
    <property type="match status" value="1"/>
</dbReference>
<keyword evidence="4" id="KW-1185">Reference proteome</keyword>
<dbReference type="CDD" id="cd00683">
    <property type="entry name" value="Trans_IPPS_HH"/>
    <property type="match status" value="1"/>
</dbReference>
<evidence type="ECO:0000313" key="3">
    <source>
        <dbReference type="EMBL" id="QEC49627.1"/>
    </source>
</evidence>
<dbReference type="InterPro" id="IPR044843">
    <property type="entry name" value="Trans_IPPS_bact-type"/>
</dbReference>
<dbReference type="SFLD" id="SFLDS00005">
    <property type="entry name" value="Isoprenoid_Synthase_Type_I"/>
    <property type="match status" value="1"/>
</dbReference>